<dbReference type="Proteomes" id="UP001596023">
    <property type="component" value="Unassembled WGS sequence"/>
</dbReference>
<sequence>DYSVAIGGESSATATNEFSVGNANRKRKITNVANGVANADAATVGQMNTKFLDYVKLASATTQKINSDLAIGKNKVLYGELNAGQVIPLIKYTENPDKIIHIGSTGAALVLNNGVTEGLDKHINVNGHDGSTLYSDKLAYLSDLDSINENIAGLATMQGNWLGQNFDTYADLEAYEVARLAADPPQPVADKTWTRVMNDENYSNNLTVYAWFNNAVTYQYTMVIDPRNFQTNKIQTFEIADSAVTTVKIANSAVTSEKINNGSVNDLKIGLRDLWPDQPLNDIVPSGPKLLTAILQELKSYSIGLFSLFTNGKANNAVQADKLAKAITISMTGDATGSAS</sequence>
<evidence type="ECO:0000313" key="1">
    <source>
        <dbReference type="EMBL" id="MFC4676302.1"/>
    </source>
</evidence>
<accession>A0ABV9L1B8</accession>
<feature type="non-terminal residue" evidence="1">
    <location>
        <position position="340"/>
    </location>
</feature>
<name>A0ABV9L1B8_9BACT</name>
<dbReference type="EMBL" id="JBHSGN010000129">
    <property type="protein sequence ID" value="MFC4676302.1"/>
    <property type="molecule type" value="Genomic_DNA"/>
</dbReference>
<organism evidence="1 2">
    <name type="scientific">Dysgonomonas termitidis</name>
    <dbReference type="NCBI Taxonomy" id="1516126"/>
    <lineage>
        <taxon>Bacteria</taxon>
        <taxon>Pseudomonadati</taxon>
        <taxon>Bacteroidota</taxon>
        <taxon>Bacteroidia</taxon>
        <taxon>Bacteroidales</taxon>
        <taxon>Dysgonomonadaceae</taxon>
        <taxon>Dysgonomonas</taxon>
    </lineage>
</organism>
<comment type="caution">
    <text evidence="1">The sequence shown here is derived from an EMBL/GenBank/DDBJ whole genome shotgun (WGS) entry which is preliminary data.</text>
</comment>
<dbReference type="Gene3D" id="2.150.10.10">
    <property type="entry name" value="Serralysin-like metalloprotease, C-terminal"/>
    <property type="match status" value="1"/>
</dbReference>
<proteinExistence type="predicted"/>
<dbReference type="RefSeq" id="WP_380000399.1">
    <property type="nucleotide sequence ID" value="NZ_JBHSGN010000129.1"/>
</dbReference>
<reference evidence="2" key="1">
    <citation type="journal article" date="2019" name="Int. J. Syst. Evol. Microbiol.">
        <title>The Global Catalogue of Microorganisms (GCM) 10K type strain sequencing project: providing services to taxonomists for standard genome sequencing and annotation.</title>
        <authorList>
            <consortium name="The Broad Institute Genomics Platform"/>
            <consortium name="The Broad Institute Genome Sequencing Center for Infectious Disease"/>
            <person name="Wu L."/>
            <person name="Ma J."/>
        </authorList>
    </citation>
    <scope>NUCLEOTIDE SEQUENCE [LARGE SCALE GENOMIC DNA]</scope>
    <source>
        <strain evidence="2">CCUG 66188</strain>
    </source>
</reference>
<keyword evidence="2" id="KW-1185">Reference proteome</keyword>
<dbReference type="SUPFAM" id="SSF101967">
    <property type="entry name" value="Adhesin YadA, collagen-binding domain"/>
    <property type="match status" value="1"/>
</dbReference>
<protein>
    <submittedName>
        <fullName evidence="1">Uncharacterized protein</fullName>
    </submittedName>
</protein>
<evidence type="ECO:0000313" key="2">
    <source>
        <dbReference type="Proteomes" id="UP001596023"/>
    </source>
</evidence>
<gene>
    <name evidence="1" type="ORF">ACFO6W_21700</name>
</gene>
<feature type="non-terminal residue" evidence="1">
    <location>
        <position position="1"/>
    </location>
</feature>
<dbReference type="InterPro" id="IPR011049">
    <property type="entry name" value="Serralysin-like_metalloprot_C"/>
</dbReference>